<dbReference type="RefSeq" id="WP_145398103.1">
    <property type="nucleotide sequence ID" value="NZ_VLKU01000006.1"/>
</dbReference>
<feature type="chain" id="PRO_5021831932" evidence="1">
    <location>
        <begin position="28"/>
        <end position="284"/>
    </location>
</feature>
<evidence type="ECO:0000313" key="3">
    <source>
        <dbReference type="Proteomes" id="UP000316225"/>
    </source>
</evidence>
<evidence type="ECO:0000313" key="2">
    <source>
        <dbReference type="EMBL" id="TWI33940.1"/>
    </source>
</evidence>
<sequence>MQTVLRGSFQAALAFVALTLAATQAQALDVASQISRFQISKLTSLPKNSAAASDEPACGAITSPRTPAGQKVAGADWIVTGEETHDSLTLVSFVGETSSGTSGSCLLTQGNIGIFQNDALQALIYADASRPSGLGSVDAVEGNRIRIFDGDYLPVPVADLRIIDNDLLILSSVAERDSFCDGKATAPNVYGLPIHLARRLLLAEGWQPAPNPPDAEESVVSGYVEHLRKTMPEVQECSGTGFGFCSWEYRKDPDQALSLTTAGEAADDSSPQIVSFTVGCGLRD</sequence>
<feature type="signal peptide" evidence="1">
    <location>
        <begin position="1"/>
        <end position="27"/>
    </location>
</feature>
<accession>A0A562NPD8</accession>
<keyword evidence="1" id="KW-0732">Signal</keyword>
<reference evidence="2 3" key="1">
    <citation type="journal article" date="2015" name="Stand. Genomic Sci.">
        <title>Genomic Encyclopedia of Bacterial and Archaeal Type Strains, Phase III: the genomes of soil and plant-associated and newly described type strains.</title>
        <authorList>
            <person name="Whitman W.B."/>
            <person name="Woyke T."/>
            <person name="Klenk H.P."/>
            <person name="Zhou Y."/>
            <person name="Lilburn T.G."/>
            <person name="Beck B.J."/>
            <person name="De Vos P."/>
            <person name="Vandamme P."/>
            <person name="Eisen J.A."/>
            <person name="Garrity G."/>
            <person name="Hugenholtz P."/>
            <person name="Kyrpides N.C."/>
        </authorList>
    </citation>
    <scope>NUCLEOTIDE SEQUENCE [LARGE SCALE GENOMIC DNA]</scope>
    <source>
        <strain evidence="2 3">CGMCC 1.5364</strain>
    </source>
</reference>
<keyword evidence="3" id="KW-1185">Reference proteome</keyword>
<name>A0A562NPD8_9RHOB</name>
<proteinExistence type="predicted"/>
<dbReference type="OrthoDB" id="8447370at2"/>
<dbReference type="AlphaFoldDB" id="A0A562NPD8"/>
<comment type="caution">
    <text evidence="2">The sequence shown here is derived from an EMBL/GenBank/DDBJ whole genome shotgun (WGS) entry which is preliminary data.</text>
</comment>
<protein>
    <submittedName>
        <fullName evidence="2">Uncharacterized protein</fullName>
    </submittedName>
</protein>
<evidence type="ECO:0000256" key="1">
    <source>
        <dbReference type="SAM" id="SignalP"/>
    </source>
</evidence>
<organism evidence="2 3">
    <name type="scientific">Paracoccus sulfuroxidans</name>
    <dbReference type="NCBI Taxonomy" id="384678"/>
    <lineage>
        <taxon>Bacteria</taxon>
        <taxon>Pseudomonadati</taxon>
        <taxon>Pseudomonadota</taxon>
        <taxon>Alphaproteobacteria</taxon>
        <taxon>Rhodobacterales</taxon>
        <taxon>Paracoccaceae</taxon>
        <taxon>Paracoccus</taxon>
    </lineage>
</organism>
<gene>
    <name evidence="2" type="ORF">IQ24_02307</name>
</gene>
<dbReference type="Proteomes" id="UP000316225">
    <property type="component" value="Unassembled WGS sequence"/>
</dbReference>
<dbReference type="EMBL" id="VLKU01000006">
    <property type="protein sequence ID" value="TWI33940.1"/>
    <property type="molecule type" value="Genomic_DNA"/>
</dbReference>